<organism evidence="1 2">
    <name type="scientific">Yinghuangia soli</name>
    <dbReference type="NCBI Taxonomy" id="2908204"/>
    <lineage>
        <taxon>Bacteria</taxon>
        <taxon>Bacillati</taxon>
        <taxon>Actinomycetota</taxon>
        <taxon>Actinomycetes</taxon>
        <taxon>Kitasatosporales</taxon>
        <taxon>Streptomycetaceae</taxon>
        <taxon>Yinghuangia</taxon>
    </lineage>
</organism>
<gene>
    <name evidence="1" type="ORF">LZ495_05835</name>
</gene>
<dbReference type="Proteomes" id="UP001165378">
    <property type="component" value="Unassembled WGS sequence"/>
</dbReference>
<sequence>MSARENRPAVDDYAVRYLVNLTHLCRNLLDEIDVRKQAGMSEIDYVYMHGQLTSMLAGLVDAVASAHPEARG</sequence>
<reference evidence="1" key="1">
    <citation type="submission" date="2022-01" db="EMBL/GenBank/DDBJ databases">
        <title>Genome-Based Taxonomic Classification of the Phylum Actinobacteria.</title>
        <authorList>
            <person name="Gao Y."/>
        </authorList>
    </citation>
    <scope>NUCLEOTIDE SEQUENCE</scope>
    <source>
        <strain evidence="1">KLBMP 8922</strain>
    </source>
</reference>
<dbReference type="RefSeq" id="WP_235050880.1">
    <property type="nucleotide sequence ID" value="NZ_JAKFHA010000002.1"/>
</dbReference>
<accession>A0AA41U0T1</accession>
<evidence type="ECO:0000313" key="2">
    <source>
        <dbReference type="Proteomes" id="UP001165378"/>
    </source>
</evidence>
<dbReference type="EMBL" id="JAKFHA010000002">
    <property type="protein sequence ID" value="MCF2526742.1"/>
    <property type="molecule type" value="Genomic_DNA"/>
</dbReference>
<evidence type="ECO:0000313" key="1">
    <source>
        <dbReference type="EMBL" id="MCF2526742.1"/>
    </source>
</evidence>
<proteinExistence type="predicted"/>
<keyword evidence="2" id="KW-1185">Reference proteome</keyword>
<comment type="caution">
    <text evidence="1">The sequence shown here is derived from an EMBL/GenBank/DDBJ whole genome shotgun (WGS) entry which is preliminary data.</text>
</comment>
<dbReference type="AlphaFoldDB" id="A0AA41U0T1"/>
<protein>
    <submittedName>
        <fullName evidence="1">Uncharacterized protein</fullName>
    </submittedName>
</protein>
<name>A0AA41U0T1_9ACTN</name>